<evidence type="ECO:0000313" key="3">
    <source>
        <dbReference type="Proteomes" id="UP000193404"/>
    </source>
</evidence>
<dbReference type="GeneID" id="41589964"/>
<name>A0A1W6JY69_9CREN</name>
<keyword evidence="3" id="KW-1185">Reference proteome</keyword>
<gene>
    <name evidence="2" type="ORF">B6F84_03545</name>
</gene>
<dbReference type="RefSeq" id="WP_148690958.1">
    <property type="nucleotide sequence ID" value="NZ_CP020477.1"/>
</dbReference>
<dbReference type="Pfam" id="PF04168">
    <property type="entry name" value="Alpha-E"/>
    <property type="match status" value="1"/>
</dbReference>
<accession>A0A1W6JY69</accession>
<dbReference type="OrthoDB" id="43495at2157"/>
<sequence>MISKSTSYKIFWAGRYLERIENLSRTCLLLLDKGLPLQDFQKYLGINEDIVKYIQRNFEIMREDIRSFGNEKVMNAVASLEGAVYSSKESREYFASVLRFTLLLGEIIEDEISPKNIVNIPKKQEEIKTQSNS</sequence>
<dbReference type="STRING" id="282676.B6F84_03545"/>
<protein>
    <recommendedName>
        <fullName evidence="1">DUF403 domain-containing protein</fullName>
    </recommendedName>
</protein>
<organism evidence="2 3">
    <name type="scientific">Acidianus manzaensis</name>
    <dbReference type="NCBI Taxonomy" id="282676"/>
    <lineage>
        <taxon>Archaea</taxon>
        <taxon>Thermoproteota</taxon>
        <taxon>Thermoprotei</taxon>
        <taxon>Sulfolobales</taxon>
        <taxon>Sulfolobaceae</taxon>
        <taxon>Acidianus</taxon>
    </lineage>
</organism>
<dbReference type="EMBL" id="CP020477">
    <property type="protein sequence ID" value="ARM75197.1"/>
    <property type="molecule type" value="Genomic_DNA"/>
</dbReference>
<proteinExistence type="predicted"/>
<dbReference type="Proteomes" id="UP000193404">
    <property type="component" value="Chromosome"/>
</dbReference>
<dbReference type="InterPro" id="IPR007296">
    <property type="entry name" value="DUF403"/>
</dbReference>
<reference evidence="2 3" key="1">
    <citation type="submission" date="2017-03" db="EMBL/GenBank/DDBJ databases">
        <title>Sulfur activation and transportation mechanism of thermophilic Archaea Acidianus manzaensis YN-25.</title>
        <authorList>
            <person name="Ma Y."/>
            <person name="Yang Y."/>
            <person name="Xia J."/>
        </authorList>
    </citation>
    <scope>NUCLEOTIDE SEQUENCE [LARGE SCALE GENOMIC DNA]</scope>
    <source>
        <strain evidence="2 3">YN-25</strain>
    </source>
</reference>
<dbReference type="KEGG" id="aman:B6F84_03545"/>
<evidence type="ECO:0000259" key="1">
    <source>
        <dbReference type="Pfam" id="PF04168"/>
    </source>
</evidence>
<evidence type="ECO:0000313" key="2">
    <source>
        <dbReference type="EMBL" id="ARM75197.1"/>
    </source>
</evidence>
<dbReference type="AlphaFoldDB" id="A0A1W6JY69"/>
<feature type="domain" description="DUF403" evidence="1">
    <location>
        <begin position="9"/>
        <end position="35"/>
    </location>
</feature>